<dbReference type="Proteomes" id="UP000288805">
    <property type="component" value="Unassembled WGS sequence"/>
</dbReference>
<evidence type="ECO:0000313" key="7">
    <source>
        <dbReference type="EMBL" id="RVW33789.1"/>
    </source>
</evidence>
<proteinExistence type="predicted"/>
<evidence type="ECO:0000256" key="4">
    <source>
        <dbReference type="ARBA" id="ARBA00022989"/>
    </source>
</evidence>
<accession>A0A438DEE8</accession>
<organism evidence="7 8">
    <name type="scientific">Vitis vinifera</name>
    <name type="common">Grape</name>
    <dbReference type="NCBI Taxonomy" id="29760"/>
    <lineage>
        <taxon>Eukaryota</taxon>
        <taxon>Viridiplantae</taxon>
        <taxon>Streptophyta</taxon>
        <taxon>Embryophyta</taxon>
        <taxon>Tracheophyta</taxon>
        <taxon>Spermatophyta</taxon>
        <taxon>Magnoliopsida</taxon>
        <taxon>eudicotyledons</taxon>
        <taxon>Gunneridae</taxon>
        <taxon>Pentapetalae</taxon>
        <taxon>rosids</taxon>
        <taxon>Vitales</taxon>
        <taxon>Vitaceae</taxon>
        <taxon>Viteae</taxon>
        <taxon>Vitis</taxon>
    </lineage>
</organism>
<dbReference type="AlphaFoldDB" id="A0A438DEE8"/>
<dbReference type="OrthoDB" id="68611at2759"/>
<gene>
    <name evidence="7" type="ORF">CK203_074811</name>
</gene>
<comment type="caution">
    <text evidence="7">The sequence shown here is derived from an EMBL/GenBank/DDBJ whole genome shotgun (WGS) entry which is preliminary data.</text>
</comment>
<dbReference type="PANTHER" id="PTHR30509:SF34">
    <property type="entry name" value="F3L24.34 PROTEIN"/>
    <property type="match status" value="1"/>
</dbReference>
<keyword evidence="3" id="KW-0812">Transmembrane</keyword>
<evidence type="ECO:0000256" key="3">
    <source>
        <dbReference type="ARBA" id="ARBA00022692"/>
    </source>
</evidence>
<dbReference type="EMBL" id="QGNW01001665">
    <property type="protein sequence ID" value="RVW33789.1"/>
    <property type="molecule type" value="Genomic_DNA"/>
</dbReference>
<dbReference type="GO" id="GO:0005886">
    <property type="term" value="C:plasma membrane"/>
    <property type="evidence" value="ECO:0007669"/>
    <property type="project" value="UniProtKB-SubCell"/>
</dbReference>
<sequence>MDSGTIVCAGKRTDTMPLIRTATFPRGVRIPYCFDYHPVGPLSFSSPENAPPIPSHQAFMLLASQGTRPMRCGFAARLCATDSPRMLHSGLHHPLRPTSTPAPVSLPGILLRDGRADRVRREARGHVKGMLARAVRHSAGGGSCHVEPVADRSGAVEHRIGGGVVALSVFVVGLPEWTHLMAKRIAFGQIVIVYVGASIIHEEGAGAFMHLLHVASSTALGALASVLALLLPYPRLASSEVNEIWKSYAENASERLNLFLEAFSAPDNSAALDSISQAKFFSERGDKLLQTIRLVEDGILWERPWTRFFKPHCFDPGDRLQAIEIPLRGMEIALSSFTSLPTAIADDELGDALQRVTLNTSLRLEQAKCSQPLASTTVPNSTGKVFRQTPSGP</sequence>
<evidence type="ECO:0000256" key="6">
    <source>
        <dbReference type="SAM" id="MobiDB-lite"/>
    </source>
</evidence>
<evidence type="ECO:0000256" key="1">
    <source>
        <dbReference type="ARBA" id="ARBA00004651"/>
    </source>
</evidence>
<evidence type="ECO:0000256" key="5">
    <source>
        <dbReference type="ARBA" id="ARBA00023136"/>
    </source>
</evidence>
<keyword evidence="2" id="KW-1003">Cell membrane</keyword>
<dbReference type="PANTHER" id="PTHR30509">
    <property type="entry name" value="P-HYDROXYBENZOIC ACID EFFLUX PUMP SUBUNIT-RELATED"/>
    <property type="match status" value="1"/>
</dbReference>
<reference evidence="7 8" key="1">
    <citation type="journal article" date="2018" name="PLoS Genet.">
        <title>Population sequencing reveals clonal diversity and ancestral inbreeding in the grapevine cultivar Chardonnay.</title>
        <authorList>
            <person name="Roach M.J."/>
            <person name="Johnson D.L."/>
            <person name="Bohlmann J."/>
            <person name="van Vuuren H.J."/>
            <person name="Jones S.J."/>
            <person name="Pretorius I.S."/>
            <person name="Schmidt S.A."/>
            <person name="Borneman A.R."/>
        </authorList>
    </citation>
    <scope>NUCLEOTIDE SEQUENCE [LARGE SCALE GENOMIC DNA]</scope>
    <source>
        <strain evidence="8">cv. Chardonnay</strain>
        <tissue evidence="7">Leaf</tissue>
    </source>
</reference>
<keyword evidence="4" id="KW-1133">Transmembrane helix</keyword>
<comment type="subcellular location">
    <subcellularLocation>
        <location evidence="1">Cell membrane</location>
        <topology evidence="1">Multi-pass membrane protein</topology>
    </subcellularLocation>
</comment>
<evidence type="ECO:0000313" key="8">
    <source>
        <dbReference type="Proteomes" id="UP000288805"/>
    </source>
</evidence>
<keyword evidence="5" id="KW-0472">Membrane</keyword>
<protein>
    <submittedName>
        <fullName evidence="7">Uncharacterized protein</fullName>
    </submittedName>
</protein>
<evidence type="ECO:0000256" key="2">
    <source>
        <dbReference type="ARBA" id="ARBA00022475"/>
    </source>
</evidence>
<name>A0A438DEE8_VITVI</name>
<feature type="region of interest" description="Disordered" evidence="6">
    <location>
        <begin position="373"/>
        <end position="393"/>
    </location>
</feature>